<feature type="transmembrane region" description="Helical" evidence="9">
    <location>
        <begin position="33"/>
        <end position="55"/>
    </location>
</feature>
<dbReference type="GO" id="GO:0015920">
    <property type="term" value="P:lipopolysaccharide transport"/>
    <property type="evidence" value="ECO:0007669"/>
    <property type="project" value="TreeGrafter"/>
</dbReference>
<dbReference type="InterPro" id="IPR047817">
    <property type="entry name" value="ABC2_TM_bact-type"/>
</dbReference>
<dbReference type="PROSITE" id="PS51012">
    <property type="entry name" value="ABC_TM2"/>
    <property type="match status" value="1"/>
</dbReference>
<keyword evidence="5 9" id="KW-0812">Transmembrane</keyword>
<feature type="transmembrane region" description="Helical" evidence="9">
    <location>
        <begin position="149"/>
        <end position="172"/>
    </location>
</feature>
<keyword evidence="4 9" id="KW-1003">Cell membrane</keyword>
<evidence type="ECO:0000259" key="10">
    <source>
        <dbReference type="PROSITE" id="PS51012"/>
    </source>
</evidence>
<reference evidence="11 12" key="1">
    <citation type="submission" date="2016-07" db="EMBL/GenBank/DDBJ databases">
        <authorList>
            <person name="Lefevre C.T."/>
        </authorList>
    </citation>
    <scope>NUCLEOTIDE SEQUENCE [LARGE SCALE GENOMIC DNA]</scope>
    <source>
        <strain evidence="11">PR1</strain>
    </source>
</reference>
<comment type="subcellular location">
    <subcellularLocation>
        <location evidence="9">Cell inner membrane</location>
        <topology evidence="9">Multi-pass membrane protein</topology>
    </subcellularLocation>
    <subcellularLocation>
        <location evidence="1">Cell membrane</location>
        <topology evidence="1">Multi-pass membrane protein</topology>
    </subcellularLocation>
</comment>
<dbReference type="STRING" id="1867952.MTBPR1_20086"/>
<evidence type="ECO:0000313" key="12">
    <source>
        <dbReference type="Proteomes" id="UP000231658"/>
    </source>
</evidence>
<evidence type="ECO:0000256" key="2">
    <source>
        <dbReference type="ARBA" id="ARBA00007783"/>
    </source>
</evidence>
<dbReference type="InterPro" id="IPR013525">
    <property type="entry name" value="ABC2_TM"/>
</dbReference>
<keyword evidence="3 9" id="KW-0813">Transport</keyword>
<dbReference type="GO" id="GO:0140359">
    <property type="term" value="F:ABC-type transporter activity"/>
    <property type="evidence" value="ECO:0007669"/>
    <property type="project" value="InterPro"/>
</dbReference>
<keyword evidence="12" id="KW-1185">Reference proteome</keyword>
<dbReference type="OrthoDB" id="9786910at2"/>
<dbReference type="GO" id="GO:0015774">
    <property type="term" value="P:polysaccharide transport"/>
    <property type="evidence" value="ECO:0007669"/>
    <property type="project" value="UniProtKB-KW"/>
</dbReference>
<dbReference type="PANTHER" id="PTHR30413:SF10">
    <property type="entry name" value="CAPSULE POLYSACCHARIDE EXPORT INNER-MEMBRANE PROTEIN CTRC"/>
    <property type="match status" value="1"/>
</dbReference>
<evidence type="ECO:0000256" key="5">
    <source>
        <dbReference type="ARBA" id="ARBA00022692"/>
    </source>
</evidence>
<keyword evidence="6 9" id="KW-1133">Transmembrane helix</keyword>
<evidence type="ECO:0000256" key="3">
    <source>
        <dbReference type="ARBA" id="ARBA00022448"/>
    </source>
</evidence>
<sequence length="261" mass="29768">MFSYFHSFIKYRRLIWEMALRDLQVRTKGSLLGLLWIALIPLIQTAVYVFIILFIFKSKLPGFDTSIDYIAYVLCGQVAWSFISKTMNDAPMLIRSRMELVKQVIYPVETLPANSIILGAISVIITFVIAIGVGLYAGNISLTIFLMPLPIILLTLFALGSSWLLMIIGVIFKDISEVITLFFGLLVYLSPVLLFEGLVSETLWTLILLNPFSHIIIVFRDVIFGEFHMMSWFVFSIMSVVSSIVGYYLLSRFRLIINEHI</sequence>
<feature type="transmembrane region" description="Helical" evidence="9">
    <location>
        <begin position="178"/>
        <end position="195"/>
    </location>
</feature>
<evidence type="ECO:0000256" key="6">
    <source>
        <dbReference type="ARBA" id="ARBA00022989"/>
    </source>
</evidence>
<evidence type="ECO:0000256" key="9">
    <source>
        <dbReference type="RuleBase" id="RU361157"/>
    </source>
</evidence>
<comment type="similarity">
    <text evidence="2 9">Belongs to the ABC-2 integral membrane protein family.</text>
</comment>
<proteinExistence type="inferred from homology"/>
<dbReference type="Pfam" id="PF01061">
    <property type="entry name" value="ABC2_membrane"/>
    <property type="match status" value="1"/>
</dbReference>
<name>A0A1C3RG64_9PROT</name>
<feature type="transmembrane region" description="Helical" evidence="9">
    <location>
        <begin position="116"/>
        <end position="137"/>
    </location>
</feature>
<feature type="transmembrane region" description="Helical" evidence="9">
    <location>
        <begin position="229"/>
        <end position="250"/>
    </location>
</feature>
<evidence type="ECO:0000256" key="7">
    <source>
        <dbReference type="ARBA" id="ARBA00023047"/>
    </source>
</evidence>
<organism evidence="11 12">
    <name type="scientific">Candidatus Terasakiella magnetica</name>
    <dbReference type="NCBI Taxonomy" id="1867952"/>
    <lineage>
        <taxon>Bacteria</taxon>
        <taxon>Pseudomonadati</taxon>
        <taxon>Pseudomonadota</taxon>
        <taxon>Alphaproteobacteria</taxon>
        <taxon>Rhodospirillales</taxon>
        <taxon>Terasakiellaceae</taxon>
        <taxon>Terasakiella</taxon>
    </lineage>
</organism>
<gene>
    <name evidence="11" type="ORF">MTBPR1_20086</name>
</gene>
<dbReference type="EMBL" id="FLYE01000012">
    <property type="protein sequence ID" value="SCA56238.1"/>
    <property type="molecule type" value="Genomic_DNA"/>
</dbReference>
<evidence type="ECO:0000256" key="4">
    <source>
        <dbReference type="ARBA" id="ARBA00022475"/>
    </source>
</evidence>
<keyword evidence="7" id="KW-0625">Polysaccharide transport</keyword>
<dbReference type="AlphaFoldDB" id="A0A1C3RG64"/>
<dbReference type="PANTHER" id="PTHR30413">
    <property type="entry name" value="INNER MEMBRANE TRANSPORT PERMEASE"/>
    <property type="match status" value="1"/>
</dbReference>
<evidence type="ECO:0000256" key="1">
    <source>
        <dbReference type="ARBA" id="ARBA00004651"/>
    </source>
</evidence>
<feature type="transmembrane region" description="Helical" evidence="9">
    <location>
        <begin position="202"/>
        <end position="223"/>
    </location>
</feature>
<evidence type="ECO:0000313" key="11">
    <source>
        <dbReference type="EMBL" id="SCA56238.1"/>
    </source>
</evidence>
<keyword evidence="7" id="KW-0762">Sugar transport</keyword>
<evidence type="ECO:0000256" key="8">
    <source>
        <dbReference type="ARBA" id="ARBA00023136"/>
    </source>
</evidence>
<dbReference type="GO" id="GO:0005886">
    <property type="term" value="C:plasma membrane"/>
    <property type="evidence" value="ECO:0007669"/>
    <property type="project" value="UniProtKB-SubCell"/>
</dbReference>
<dbReference type="Proteomes" id="UP000231658">
    <property type="component" value="Unassembled WGS sequence"/>
</dbReference>
<feature type="domain" description="ABC transmembrane type-2" evidence="10">
    <location>
        <begin position="32"/>
        <end position="253"/>
    </location>
</feature>
<keyword evidence="8 9" id="KW-0472">Membrane</keyword>
<accession>A0A1C3RG64</accession>
<protein>
    <recommendedName>
        <fullName evidence="9">Transport permease protein</fullName>
    </recommendedName>
</protein>